<dbReference type="EMBL" id="VXIS01000150">
    <property type="protein sequence ID" value="KAA8900726.1"/>
    <property type="molecule type" value="Genomic_DNA"/>
</dbReference>
<evidence type="ECO:0000256" key="2">
    <source>
        <dbReference type="ARBA" id="ARBA00022679"/>
    </source>
</evidence>
<evidence type="ECO:0000256" key="1">
    <source>
        <dbReference type="ARBA" id="ARBA00008861"/>
    </source>
</evidence>
<dbReference type="InParanoid" id="A0A5J5ERS0"/>
<dbReference type="InterPro" id="IPR045038">
    <property type="entry name" value="AIG2-like"/>
</dbReference>
<dbReference type="OrthoDB" id="1044435at2759"/>
<evidence type="ECO:0000256" key="3">
    <source>
        <dbReference type="ARBA" id="ARBA00030602"/>
    </source>
</evidence>
<keyword evidence="6" id="KW-1185">Reference proteome</keyword>
<dbReference type="InterPro" id="IPR036568">
    <property type="entry name" value="GGCT-like_sf"/>
</dbReference>
<gene>
    <name evidence="5" type="ORF">FN846DRAFT_958066</name>
</gene>
<organism evidence="5 6">
    <name type="scientific">Sphaerosporella brunnea</name>
    <dbReference type="NCBI Taxonomy" id="1250544"/>
    <lineage>
        <taxon>Eukaryota</taxon>
        <taxon>Fungi</taxon>
        <taxon>Dikarya</taxon>
        <taxon>Ascomycota</taxon>
        <taxon>Pezizomycotina</taxon>
        <taxon>Pezizomycetes</taxon>
        <taxon>Pezizales</taxon>
        <taxon>Pyronemataceae</taxon>
        <taxon>Sphaerosporella</taxon>
    </lineage>
</organism>
<protein>
    <recommendedName>
        <fullName evidence="3">Putative gamma-glutamylcyclotransferase</fullName>
    </recommendedName>
</protein>
<evidence type="ECO:0000313" key="6">
    <source>
        <dbReference type="Proteomes" id="UP000326924"/>
    </source>
</evidence>
<dbReference type="InterPro" id="IPR009288">
    <property type="entry name" value="AIG2-like_dom"/>
</dbReference>
<dbReference type="AlphaFoldDB" id="A0A5J5ERS0"/>
<dbReference type="CDD" id="cd06661">
    <property type="entry name" value="GGCT_like"/>
    <property type="match status" value="1"/>
</dbReference>
<proteinExistence type="inferred from homology"/>
<dbReference type="Proteomes" id="UP000326924">
    <property type="component" value="Unassembled WGS sequence"/>
</dbReference>
<dbReference type="InterPro" id="IPR013024">
    <property type="entry name" value="GGCT-like"/>
</dbReference>
<accession>A0A5J5ERS0</accession>
<evidence type="ECO:0000259" key="4">
    <source>
        <dbReference type="Pfam" id="PF06094"/>
    </source>
</evidence>
<dbReference type="PANTHER" id="PTHR31544">
    <property type="entry name" value="AIG2-LIKE PROTEIN D"/>
    <property type="match status" value="1"/>
</dbReference>
<dbReference type="Gene3D" id="3.10.490.10">
    <property type="entry name" value="Gamma-glutamyl cyclotransferase-like"/>
    <property type="match status" value="1"/>
</dbReference>
<sequence>MSETENACFFYGTLMSFKVLSRVIYRTTDPDPWLFQDLQIKEAILHGYCRHQVRFADYPGIIAEAGKSVKGMYVTGLRDMEIRRLDTFEGDEYTREVVTARLLNPDGTEGEDVQCSAYVYRDESNLIKEEWDFDAFVAEKLHRWVGASKEYDEVDQIDPTGGRQWMTVASIGARKVVEVAVQDELKAAV</sequence>
<comment type="caution">
    <text evidence="5">The sequence shown here is derived from an EMBL/GenBank/DDBJ whole genome shotgun (WGS) entry which is preliminary data.</text>
</comment>
<name>A0A5J5ERS0_9PEZI</name>
<keyword evidence="2" id="KW-0808">Transferase</keyword>
<dbReference type="Pfam" id="PF06094">
    <property type="entry name" value="GGACT"/>
    <property type="match status" value="1"/>
</dbReference>
<feature type="domain" description="Gamma-glutamylcyclotransferase AIG2-like" evidence="4">
    <location>
        <begin position="8"/>
        <end position="125"/>
    </location>
</feature>
<dbReference type="SUPFAM" id="SSF110857">
    <property type="entry name" value="Gamma-glutamyl cyclotransferase-like"/>
    <property type="match status" value="1"/>
</dbReference>
<dbReference type="GO" id="GO:0016740">
    <property type="term" value="F:transferase activity"/>
    <property type="evidence" value="ECO:0007669"/>
    <property type="project" value="UniProtKB-KW"/>
</dbReference>
<comment type="similarity">
    <text evidence="1">Belongs to the gamma-glutamylcyclotransferase family.</text>
</comment>
<reference evidence="5 6" key="1">
    <citation type="submission" date="2019-09" db="EMBL/GenBank/DDBJ databases">
        <title>Draft genome of the ectomycorrhizal ascomycete Sphaerosporella brunnea.</title>
        <authorList>
            <consortium name="DOE Joint Genome Institute"/>
            <person name="Benucci G.M."/>
            <person name="Marozzi G."/>
            <person name="Antonielli L."/>
            <person name="Sanchez S."/>
            <person name="Marco P."/>
            <person name="Wang X."/>
            <person name="Falini L.B."/>
            <person name="Barry K."/>
            <person name="Haridas S."/>
            <person name="Lipzen A."/>
            <person name="Labutti K."/>
            <person name="Grigoriev I.V."/>
            <person name="Murat C."/>
            <person name="Martin F."/>
            <person name="Albertini E."/>
            <person name="Donnini D."/>
            <person name="Bonito G."/>
        </authorList>
    </citation>
    <scope>NUCLEOTIDE SEQUENCE [LARGE SCALE GENOMIC DNA]</scope>
    <source>
        <strain evidence="5 6">Sb_GMNB300</strain>
    </source>
</reference>
<evidence type="ECO:0000313" key="5">
    <source>
        <dbReference type="EMBL" id="KAA8900726.1"/>
    </source>
</evidence>
<dbReference type="PANTHER" id="PTHR31544:SF2">
    <property type="entry name" value="AIG2-LIKE PROTEIN D"/>
    <property type="match status" value="1"/>
</dbReference>